<dbReference type="GeneID" id="62151785"/>
<gene>
    <name evidence="1" type="ORF">EAE97_008197</name>
</gene>
<reference evidence="1 2" key="1">
    <citation type="journal article" date="2020" name="Genome Biol. Evol.">
        <title>Comparative genomics of Sclerotiniaceae.</title>
        <authorList>
            <person name="Valero Jimenez C.A."/>
            <person name="Steentjes M."/>
            <person name="Scholten O.E."/>
            <person name="Van Kan J.A.L."/>
        </authorList>
    </citation>
    <scope>NUCLEOTIDE SEQUENCE [LARGE SCALE GENOMIC DNA]</scope>
    <source>
        <strain evidence="1 2">MUCL 94</strain>
    </source>
</reference>
<evidence type="ECO:0000313" key="1">
    <source>
        <dbReference type="EMBL" id="KAF7935290.1"/>
    </source>
</evidence>
<accession>A0A9P5IC95</accession>
<proteinExistence type="predicted"/>
<dbReference type="AlphaFoldDB" id="A0A9P5IC95"/>
<evidence type="ECO:0000313" key="2">
    <source>
        <dbReference type="Proteomes" id="UP000710849"/>
    </source>
</evidence>
<protein>
    <submittedName>
        <fullName evidence="1">Uncharacterized protein</fullName>
    </submittedName>
</protein>
<dbReference type="RefSeq" id="XP_038730391.1">
    <property type="nucleotide sequence ID" value="XM_038878711.1"/>
</dbReference>
<organism evidence="1 2">
    <name type="scientific">Botrytis byssoidea</name>
    <dbReference type="NCBI Taxonomy" id="139641"/>
    <lineage>
        <taxon>Eukaryota</taxon>
        <taxon>Fungi</taxon>
        <taxon>Dikarya</taxon>
        <taxon>Ascomycota</taxon>
        <taxon>Pezizomycotina</taxon>
        <taxon>Leotiomycetes</taxon>
        <taxon>Helotiales</taxon>
        <taxon>Sclerotiniaceae</taxon>
        <taxon>Botrytis</taxon>
    </lineage>
</organism>
<dbReference type="EMBL" id="RCSW01000017">
    <property type="protein sequence ID" value="KAF7935290.1"/>
    <property type="molecule type" value="Genomic_DNA"/>
</dbReference>
<comment type="caution">
    <text evidence="1">The sequence shown here is derived from an EMBL/GenBank/DDBJ whole genome shotgun (WGS) entry which is preliminary data.</text>
</comment>
<name>A0A9P5IC95_9HELO</name>
<keyword evidence="2" id="KW-1185">Reference proteome</keyword>
<sequence length="168" mass="19435">MEWALIDDIEEARCFLAILKTEFDFFCDTLLRLAVDQLDVVLEEVISEEVPTEMGSSNGIKAGKYTGILSDDKFWLSYQGRITQQWKGKNIDREHIIAELSPPSIPKEHYTNMAHRDETQAAAAQIAFQALPKHFKNVNTRCSEEEQVAAPMKCYRKDRKMQNFDLRY</sequence>
<dbReference type="Proteomes" id="UP000710849">
    <property type="component" value="Unassembled WGS sequence"/>
</dbReference>